<proteinExistence type="inferred from homology"/>
<feature type="domain" description="Post-transcriptional regulator MKT1 N-terminal" evidence="4">
    <location>
        <begin position="443"/>
        <end position="530"/>
    </location>
</feature>
<dbReference type="EMBL" id="CAJVRL010000047">
    <property type="protein sequence ID" value="CAG8952726.1"/>
    <property type="molecule type" value="Genomic_DNA"/>
</dbReference>
<dbReference type="InterPro" id="IPR006084">
    <property type="entry name" value="XPG/Rad2"/>
</dbReference>
<comment type="caution">
    <text evidence="5">The sequence shown here is derived from an EMBL/GenBank/DDBJ whole genome shotgun (WGS) entry which is preliminary data.</text>
</comment>
<dbReference type="Gene3D" id="3.40.50.1010">
    <property type="entry name" value="5'-nuclease"/>
    <property type="match status" value="1"/>
</dbReference>
<protein>
    <recommendedName>
        <fullName evidence="7">PIN domain-like protein</fullName>
    </recommendedName>
</protein>
<feature type="domain" description="Post-transcriptional regulator MKT1 C-terminal" evidence="3">
    <location>
        <begin position="615"/>
        <end position="859"/>
    </location>
</feature>
<evidence type="ECO:0000313" key="5">
    <source>
        <dbReference type="EMBL" id="CAG8952726.1"/>
    </source>
</evidence>
<accession>A0A9N9KTB1</accession>
<evidence type="ECO:0000259" key="3">
    <source>
        <dbReference type="Pfam" id="PF12246"/>
    </source>
</evidence>
<dbReference type="CDD" id="cd09858">
    <property type="entry name" value="PIN_MKT1"/>
    <property type="match status" value="1"/>
</dbReference>
<dbReference type="OrthoDB" id="17262at2759"/>
<dbReference type="CDD" id="cd09902">
    <property type="entry name" value="H3TH_MKT1"/>
    <property type="match status" value="1"/>
</dbReference>
<keyword evidence="1" id="KW-0810">Translation regulation</keyword>
<evidence type="ECO:0008006" key="7">
    <source>
        <dbReference type="Google" id="ProtNLM"/>
    </source>
</evidence>
<dbReference type="InterPro" id="IPR029060">
    <property type="entry name" value="PIN-like_dom_sf"/>
</dbReference>
<dbReference type="Pfam" id="PF12247">
    <property type="entry name" value="MKT1_N"/>
    <property type="match status" value="1"/>
</dbReference>
<dbReference type="SUPFAM" id="SSF88723">
    <property type="entry name" value="PIN domain-like"/>
    <property type="match status" value="1"/>
</dbReference>
<keyword evidence="6" id="KW-1185">Reference proteome</keyword>
<dbReference type="PANTHER" id="PTHR11081:SF32">
    <property type="entry name" value="POST-TRANSCRIPTIONAL REGULATOR MKT1"/>
    <property type="match status" value="1"/>
</dbReference>
<dbReference type="Pfam" id="PF12246">
    <property type="entry name" value="MKT1_C"/>
    <property type="match status" value="1"/>
</dbReference>
<evidence type="ECO:0000259" key="4">
    <source>
        <dbReference type="Pfam" id="PF12247"/>
    </source>
</evidence>
<dbReference type="GO" id="GO:0006417">
    <property type="term" value="P:regulation of translation"/>
    <property type="evidence" value="ECO:0007669"/>
    <property type="project" value="UniProtKB-KW"/>
</dbReference>
<comment type="similarity">
    <text evidence="2">Belongs to the XPG/RAD2 endonuclease family.</text>
</comment>
<dbReference type="InterPro" id="IPR037314">
    <property type="entry name" value="MKT1_H3TH"/>
</dbReference>
<dbReference type="AlphaFoldDB" id="A0A9N9KTB1"/>
<dbReference type="InterPro" id="IPR022039">
    <property type="entry name" value="MKT1_C"/>
</dbReference>
<organism evidence="5 6">
    <name type="scientific">Hymenoscyphus fraxineus</name>
    <dbReference type="NCBI Taxonomy" id="746836"/>
    <lineage>
        <taxon>Eukaryota</taxon>
        <taxon>Fungi</taxon>
        <taxon>Dikarya</taxon>
        <taxon>Ascomycota</taxon>
        <taxon>Pezizomycotina</taxon>
        <taxon>Leotiomycetes</taxon>
        <taxon>Helotiales</taxon>
        <taxon>Helotiaceae</taxon>
        <taxon>Hymenoscyphus</taxon>
    </lineage>
</organism>
<evidence type="ECO:0000256" key="2">
    <source>
        <dbReference type="ARBA" id="ARBA00024023"/>
    </source>
</evidence>
<reference evidence="5" key="1">
    <citation type="submission" date="2021-07" db="EMBL/GenBank/DDBJ databases">
        <authorList>
            <person name="Durling M."/>
        </authorList>
    </citation>
    <scope>NUCLEOTIDE SEQUENCE</scope>
</reference>
<dbReference type="PANTHER" id="PTHR11081">
    <property type="entry name" value="FLAP ENDONUCLEASE FAMILY MEMBER"/>
    <property type="match status" value="1"/>
</dbReference>
<dbReference type="InterPro" id="IPR022040">
    <property type="entry name" value="MKT1_N"/>
</dbReference>
<dbReference type="Proteomes" id="UP000696280">
    <property type="component" value="Unassembled WGS sequence"/>
</dbReference>
<gene>
    <name evidence="5" type="ORF">HYFRA_00008970</name>
</gene>
<name>A0A9N9KTB1_9HELO</name>
<dbReference type="GO" id="GO:0003730">
    <property type="term" value="F:mRNA 3'-UTR binding"/>
    <property type="evidence" value="ECO:0007669"/>
    <property type="project" value="TreeGrafter"/>
</dbReference>
<sequence>MFYSTVLSPSGPCDSVTMEESYNYEYPHGNEEDVNVPSLIFPPAFPAPPSESSWDGHGFEYTHFIRKPTFQLARYLYDRRDWIQNRDPDVRLRNLDYFSQSSNSVHSSPLISAFNPIRNANAYPPEQLQGKAWSDSDLLSNSLADFENAVIGVEATSYLQNLIDNPPSHEPLLAALGGEPMTFRHHIESELKLWKENKMKPLFVFDGQTNVGKDEMALKRAQLALKQTQHAWTLYGDNRPDEAVKAFGASGAARAQDLYRLLQEILTEQGLEFVIAPFGACAQLAYLESLETQYIDGIMGSQELLLYDIDDCILLPPSAAHWDSKKIVGISKSEIIRRLNVTPEVLADALLMIGTSFLPPFPPLSDRNIISLQPFTVKDAANLLRTSEKSVNATCAAFSDILQLQDPNWLDKFRKAKMIVKHCGTVRENGDVQIKDFDRLTVDNREYLGMQLPAELYYYLSKALIGPRIMNSFLLLESLVLPTFDGVVSDEYRKLVGTTLVPLKETATTLIVSRIHRAFQYKDITLKFWFDDNFKATMVPKNLLLQTPTNKQADSWKVKESVLQEAEKATGLSAGTLSFALISLLDNDFPSKTITDDKNVKLETESEIVSNVLWRVLHLRGYINDEHKLTSWGKALATTLKAVRGDVKAYKDIHHIQEAAFLAFELLRFDNLNSRNRHSELIGGPLRGDDADKASCILIGRTACLLKIRHSNVGYTGPLSKNLLSFYSIIKAVRETDRDLVEAAAASMFLNGHANRERKDFAKIGKALPLSTDIDIAFGIAVKTYLDDFVEVNATPEEKAIKKPKYIERYLPFALNWPEDLQVAMNFFDALHEGVKTLEGGEIPEADRKAWDEAGAWLAARK</sequence>
<evidence type="ECO:0000256" key="1">
    <source>
        <dbReference type="ARBA" id="ARBA00022845"/>
    </source>
</evidence>
<evidence type="ECO:0000313" key="6">
    <source>
        <dbReference type="Proteomes" id="UP000696280"/>
    </source>
</evidence>